<dbReference type="InterPro" id="IPR035516">
    <property type="entry name" value="Gyrase/topoIV_suA_C"/>
</dbReference>
<dbReference type="GO" id="GO:0034335">
    <property type="term" value="F:DNA negative supercoiling activity"/>
    <property type="evidence" value="ECO:0007669"/>
    <property type="project" value="UniProtKB-ARBA"/>
</dbReference>
<dbReference type="GO" id="GO:0009330">
    <property type="term" value="C:DNA topoisomerase type II (double strand cut, ATP-hydrolyzing) complex"/>
    <property type="evidence" value="ECO:0007669"/>
    <property type="project" value="TreeGrafter"/>
</dbReference>
<dbReference type="FunFam" id="3.90.199.10:FF:000001">
    <property type="entry name" value="DNA gyrase subunit A"/>
    <property type="match status" value="1"/>
</dbReference>
<comment type="catalytic activity">
    <reaction evidence="1 9 10">
        <text>ATP-dependent breakage, passage and rejoining of double-stranded DNA.</text>
        <dbReference type="EC" id="5.6.2.2"/>
    </reaction>
</comment>
<dbReference type="HOGENOM" id="CLU_002977_6_1_10"/>
<dbReference type="GO" id="GO:0005524">
    <property type="term" value="F:ATP binding"/>
    <property type="evidence" value="ECO:0007669"/>
    <property type="project" value="UniProtKB-UniRule"/>
</dbReference>
<evidence type="ECO:0000256" key="3">
    <source>
        <dbReference type="ARBA" id="ARBA00022490"/>
    </source>
</evidence>
<evidence type="ECO:0000256" key="2">
    <source>
        <dbReference type="ARBA" id="ARBA00008263"/>
    </source>
</evidence>
<dbReference type="HAMAP" id="MF_01897">
    <property type="entry name" value="GyrA"/>
    <property type="match status" value="1"/>
</dbReference>
<evidence type="ECO:0000256" key="1">
    <source>
        <dbReference type="ARBA" id="ARBA00000185"/>
    </source>
</evidence>
<dbReference type="InterPro" id="IPR013757">
    <property type="entry name" value="Topo_IIA_A_a_sf"/>
</dbReference>
<dbReference type="InterPro" id="IPR013758">
    <property type="entry name" value="Topo_IIA_A/C_ab"/>
</dbReference>
<feature type="active site" description="O-(5'-phospho-DNA)-tyrosine intermediate" evidence="9 10">
    <location>
        <position position="122"/>
    </location>
</feature>
<evidence type="ECO:0000256" key="10">
    <source>
        <dbReference type="PROSITE-ProRule" id="PRU01384"/>
    </source>
</evidence>
<evidence type="ECO:0000259" key="12">
    <source>
        <dbReference type="PROSITE" id="PS52040"/>
    </source>
</evidence>
<keyword evidence="5 9" id="KW-0067">ATP-binding</keyword>
<dbReference type="Pfam" id="PF00521">
    <property type="entry name" value="DNA_topoisoIV"/>
    <property type="match status" value="1"/>
</dbReference>
<evidence type="ECO:0000313" key="14">
    <source>
        <dbReference type="Proteomes" id="UP000007394"/>
    </source>
</evidence>
<dbReference type="Gene3D" id="3.90.199.10">
    <property type="entry name" value="Topoisomerase II, domain 5"/>
    <property type="match status" value="1"/>
</dbReference>
<feature type="domain" description="Topo IIA-type catalytic" evidence="12">
    <location>
        <begin position="34"/>
        <end position="498"/>
    </location>
</feature>
<dbReference type="Proteomes" id="UP000007394">
    <property type="component" value="Chromosome"/>
</dbReference>
<dbReference type="PATRIC" id="fig|945713.3.peg.6"/>
<keyword evidence="14" id="KW-1185">Reference proteome</keyword>
<keyword evidence="6 9" id="KW-0799">Topoisomerase</keyword>
<evidence type="ECO:0000256" key="4">
    <source>
        <dbReference type="ARBA" id="ARBA00022741"/>
    </source>
</evidence>
<keyword evidence="4 9" id="KW-0547">Nucleotide-binding</keyword>
<comment type="subcellular location">
    <subcellularLocation>
        <location evidence="9">Cytoplasm</location>
    </subcellularLocation>
</comment>
<dbReference type="InterPro" id="IPR005743">
    <property type="entry name" value="GyrA"/>
</dbReference>
<dbReference type="OrthoDB" id="9806486at2"/>
<dbReference type="KEGG" id="ial:IALB_0006"/>
<keyword evidence="7 9" id="KW-0238">DNA-binding</keyword>
<dbReference type="GO" id="GO:0003677">
    <property type="term" value="F:DNA binding"/>
    <property type="evidence" value="ECO:0007669"/>
    <property type="project" value="UniProtKB-UniRule"/>
</dbReference>
<name>I0AFG3_IGNAJ</name>
<keyword evidence="11" id="KW-0175">Coiled coil</keyword>
<dbReference type="Gene3D" id="3.30.1360.40">
    <property type="match status" value="1"/>
</dbReference>
<dbReference type="PANTHER" id="PTHR43493:SF5">
    <property type="entry name" value="DNA GYRASE SUBUNIT A, CHLOROPLASTIC_MITOCHONDRIAL"/>
    <property type="match status" value="1"/>
</dbReference>
<protein>
    <recommendedName>
        <fullName evidence="9">DNA gyrase subunit A</fullName>
        <ecNumber evidence="9">5.6.2.2</ecNumber>
    </recommendedName>
</protein>
<comment type="similarity">
    <text evidence="2 9">Belongs to the type II topoisomerase GyrA/ParC subunit family.</text>
</comment>
<dbReference type="InterPro" id="IPR006691">
    <property type="entry name" value="GyrA/parC_rep"/>
</dbReference>
<evidence type="ECO:0000256" key="6">
    <source>
        <dbReference type="ARBA" id="ARBA00023029"/>
    </source>
</evidence>
<proteinExistence type="inferred from homology"/>
<organism evidence="13 14">
    <name type="scientific">Ignavibacterium album (strain DSM 19864 / JCM 16511 / NBRC 101810 / Mat9-16)</name>
    <dbReference type="NCBI Taxonomy" id="945713"/>
    <lineage>
        <taxon>Bacteria</taxon>
        <taxon>Pseudomonadati</taxon>
        <taxon>Ignavibacteriota</taxon>
        <taxon>Ignavibacteria</taxon>
        <taxon>Ignavibacteriales</taxon>
        <taxon>Ignavibacteriaceae</taxon>
        <taxon>Ignavibacterium</taxon>
    </lineage>
</organism>
<dbReference type="FunFam" id="3.30.1360.40:FF:000002">
    <property type="entry name" value="DNA gyrase subunit A"/>
    <property type="match status" value="1"/>
</dbReference>
<comment type="miscellaneous">
    <text evidence="9">Few gyrases are as efficient as E.coli at forming negative supercoils. Not all organisms have 2 type II topoisomerases; in organisms with a single type II topoisomerase this enzyme also has to decatenate newly replicated chromosomes.</text>
</comment>
<dbReference type="InterPro" id="IPR013760">
    <property type="entry name" value="Topo_IIA-like_dom_sf"/>
</dbReference>
<keyword evidence="3 9" id="KW-0963">Cytoplasm</keyword>
<feature type="coiled-coil region" evidence="11">
    <location>
        <begin position="450"/>
        <end position="477"/>
    </location>
</feature>
<comment type="function">
    <text evidence="9">A type II topoisomerase that negatively supercoils closed circular double-stranded (ds) DNA in an ATP-dependent manner to modulate DNA topology and maintain chromosomes in an underwound state. Negative supercoiling favors strand separation, and DNA replication, transcription, recombination and repair, all of which involve strand separation. Also able to catalyze the interconversion of other topological isomers of dsDNA rings, including catenanes and knotted rings. Type II topoisomerases break and join 2 DNA strands simultaneously in an ATP-dependent manner.</text>
</comment>
<sequence>MTTIFEKIVPVTLEEEMKSSYIDYAMSVIVARALPDVRDGLKPVHRRVLFGMHELGLAYNRPYKKSARIVGEVLGKYHPHGDSAVYDTMVRMVQDFSLRYPLVDGQGNFGSIDGDSPAAMRYTEARLARISEEMLRDLDKNTVDFGPNFDDSLQEPLVLPSYLPNLLVNGSSGIAVGMATNIPPHNLNEVIDGLVALIDNPKLTSADLMKYVKAPDFPTGGIIYGYEGVKEAYTTGRGRILLRAKANVETLKNDRENIIITEIPYQVNKSNLIEKIAELVREGKIDDISNIRDESDRDGLRIVIELKRDAQPTVVLNQLYKHTQMQVTFGVIMLALVHGVPKVLTLQEMMQHFLDHRMDVLIRRTKFELDAAEKRAHILEGYIIALDNIDEVIETIKKSKDVETAKNNLMKRFKLSEIQAKAILDMRLQRLTGLERKKIEDEYKETIKLIEKLRGILDSEKKRKQIIKEELIALKERYGDERRTDIIKDYKEFSLEDIIAEEDVVVTISHQGFIKRFPVSGYRKQARGGKGVTGVGTKEDDFIEHMFVASTHQYILFFTDRGRCYWLKVHEIPEGGRTARGRSIVNLLEKDKEENITAFVAVKEFRDDQYLIMVTEQGTVKKTVLSAYGNVRKGGINAINLVPGDKLIEVKMTDGNNDIVIGTRNGFAIRFHEKDVRDMGRTATGVRGIKLVKGDKVVGLLVIRHPQTSVLVVTEKGYGKRSDINDYRITKRGGKGVITVKTTDKVGKMIAMMEVVDKDELVIISTQGMVIRQSVKDIRVMGRNTQGVRVIRLNEGDSIADIARVIPEDEDVNGNGNGNGKSSNGELI</sequence>
<dbReference type="CDD" id="cd00187">
    <property type="entry name" value="TOP4c"/>
    <property type="match status" value="1"/>
</dbReference>
<keyword evidence="8 9" id="KW-0413">Isomerase</keyword>
<dbReference type="PROSITE" id="PS52040">
    <property type="entry name" value="TOPO_IIA"/>
    <property type="match status" value="1"/>
</dbReference>
<dbReference type="GO" id="GO:0006265">
    <property type="term" value="P:DNA topological change"/>
    <property type="evidence" value="ECO:0007669"/>
    <property type="project" value="UniProtKB-UniRule"/>
</dbReference>
<dbReference type="NCBIfam" id="NF004043">
    <property type="entry name" value="PRK05560.1"/>
    <property type="match status" value="1"/>
</dbReference>
<dbReference type="AlphaFoldDB" id="I0AFG3"/>
<dbReference type="Gene3D" id="1.10.268.10">
    <property type="entry name" value="Topoisomerase, domain 3"/>
    <property type="match status" value="1"/>
</dbReference>
<dbReference type="InterPro" id="IPR002205">
    <property type="entry name" value="Topo_IIA_dom_A"/>
</dbReference>
<dbReference type="SUPFAM" id="SSF56719">
    <property type="entry name" value="Type II DNA topoisomerase"/>
    <property type="match status" value="1"/>
</dbReference>
<evidence type="ECO:0000256" key="11">
    <source>
        <dbReference type="SAM" id="Coils"/>
    </source>
</evidence>
<evidence type="ECO:0000256" key="7">
    <source>
        <dbReference type="ARBA" id="ARBA00023125"/>
    </source>
</evidence>
<dbReference type="FunFam" id="2.120.10.90:FF:000004">
    <property type="entry name" value="DNA gyrase subunit A"/>
    <property type="match status" value="1"/>
</dbReference>
<dbReference type="STRING" id="945713.IALB_0006"/>
<dbReference type="GO" id="GO:0006261">
    <property type="term" value="P:DNA-templated DNA replication"/>
    <property type="evidence" value="ECO:0007669"/>
    <property type="project" value="UniProtKB-UniRule"/>
</dbReference>
<dbReference type="EC" id="5.6.2.2" evidence="9"/>
<dbReference type="GO" id="GO:0005737">
    <property type="term" value="C:cytoplasm"/>
    <property type="evidence" value="ECO:0007669"/>
    <property type="project" value="UniProtKB-SubCell"/>
</dbReference>
<dbReference type="Pfam" id="PF03989">
    <property type="entry name" value="DNA_gyraseA_C"/>
    <property type="match status" value="6"/>
</dbReference>
<dbReference type="InterPro" id="IPR050220">
    <property type="entry name" value="Type_II_DNA_Topoisomerases"/>
</dbReference>
<dbReference type="PANTHER" id="PTHR43493">
    <property type="entry name" value="DNA GYRASE/TOPOISOMERASE SUBUNIT A"/>
    <property type="match status" value="1"/>
</dbReference>
<dbReference type="NCBIfam" id="NF004044">
    <property type="entry name" value="PRK05561.1"/>
    <property type="match status" value="1"/>
</dbReference>
<dbReference type="SMART" id="SM00434">
    <property type="entry name" value="TOP4c"/>
    <property type="match status" value="1"/>
</dbReference>
<feature type="short sequence motif" description="GyrA-box" evidence="9">
    <location>
        <begin position="525"/>
        <end position="531"/>
    </location>
</feature>
<evidence type="ECO:0000256" key="8">
    <source>
        <dbReference type="ARBA" id="ARBA00023235"/>
    </source>
</evidence>
<evidence type="ECO:0000256" key="5">
    <source>
        <dbReference type="ARBA" id="ARBA00022840"/>
    </source>
</evidence>
<evidence type="ECO:0000313" key="13">
    <source>
        <dbReference type="EMBL" id="AFH47720.1"/>
    </source>
</evidence>
<dbReference type="GO" id="GO:0005694">
    <property type="term" value="C:chromosome"/>
    <property type="evidence" value="ECO:0007669"/>
    <property type="project" value="InterPro"/>
</dbReference>
<dbReference type="EMBL" id="CP003418">
    <property type="protein sequence ID" value="AFH47720.1"/>
    <property type="molecule type" value="Genomic_DNA"/>
</dbReference>
<dbReference type="Gene3D" id="2.120.10.90">
    <property type="entry name" value="DNA gyrase/topoisomerase IV, subunit A, C-terminal"/>
    <property type="match status" value="1"/>
</dbReference>
<dbReference type="SUPFAM" id="SSF101904">
    <property type="entry name" value="GyrA/ParC C-terminal domain-like"/>
    <property type="match status" value="1"/>
</dbReference>
<comment type="subunit">
    <text evidence="9">Heterotetramer, composed of two GyrA and two GyrB chains. In the heterotetramer, GyrA contains the active site tyrosine that forms a transient covalent intermediate with DNA, while GyrB binds cofactors and catalyzes ATP hydrolysis.</text>
</comment>
<dbReference type="FunFam" id="1.10.268.10:FF:000001">
    <property type="entry name" value="DNA gyrase subunit A"/>
    <property type="match status" value="1"/>
</dbReference>
<gene>
    <name evidence="9 13" type="primary">gyrA</name>
    <name evidence="13" type="ordered locus">IALB_0006</name>
</gene>
<dbReference type="RefSeq" id="WP_014558880.1">
    <property type="nucleotide sequence ID" value="NC_017464.1"/>
</dbReference>
<dbReference type="NCBIfam" id="TIGR01063">
    <property type="entry name" value="gyrA"/>
    <property type="match status" value="1"/>
</dbReference>
<evidence type="ECO:0000256" key="9">
    <source>
        <dbReference type="HAMAP-Rule" id="MF_01897"/>
    </source>
</evidence>
<accession>I0AFG3</accession>
<reference evidence="13 14" key="1">
    <citation type="journal article" date="2012" name="Front. Microbiol.">
        <title>Complete genome of Ignavibacterium album, a metabolically versatile, flagellated, facultative anaerobe from the phylum Chlorobi.</title>
        <authorList>
            <person name="Liu Z."/>
            <person name="Frigaard N.-U."/>
            <person name="Vogl K."/>
            <person name="Iino T."/>
            <person name="Ohkuma M."/>
            <person name="Overmann J."/>
            <person name="Bryant D.A."/>
        </authorList>
    </citation>
    <scope>NUCLEOTIDE SEQUENCE [LARGE SCALE GENOMIC DNA]</scope>
    <source>
        <strain evidence="14">DSM 19864 / JCM 16511 / NBRC 101810 / Mat9-16</strain>
    </source>
</reference>
<dbReference type="eggNOG" id="COG0188">
    <property type="taxonomic scope" value="Bacteria"/>
</dbReference>